<accession>A0A699ZK48</accession>
<evidence type="ECO:0000313" key="2">
    <source>
        <dbReference type="Proteomes" id="UP000485058"/>
    </source>
</evidence>
<protein>
    <submittedName>
        <fullName evidence="1">tRNA_int_endo domain-containing protein</fullName>
    </submittedName>
</protein>
<organism evidence="1 2">
    <name type="scientific">Haematococcus lacustris</name>
    <name type="common">Green alga</name>
    <name type="synonym">Haematococcus pluvialis</name>
    <dbReference type="NCBI Taxonomy" id="44745"/>
    <lineage>
        <taxon>Eukaryota</taxon>
        <taxon>Viridiplantae</taxon>
        <taxon>Chlorophyta</taxon>
        <taxon>core chlorophytes</taxon>
        <taxon>Chlorophyceae</taxon>
        <taxon>CS clade</taxon>
        <taxon>Chlamydomonadales</taxon>
        <taxon>Haematococcaceae</taxon>
        <taxon>Haematococcus</taxon>
    </lineage>
</organism>
<comment type="caution">
    <text evidence="1">The sequence shown here is derived from an EMBL/GenBank/DDBJ whole genome shotgun (WGS) entry which is preliminary data.</text>
</comment>
<dbReference type="AlphaFoldDB" id="A0A699ZK48"/>
<sequence>MIATRNSPEAKYCTLKHDCSGVNGTNDMQPCHAWRVSQRAGGVGQDGGGDEPYEGWLPRSGLLYGVDWVLYPLHPKAAHSAFSVKIMPLLKEASFSRVHNHMAGVEELAWHDFQITSRVAGTVGGRGAGGCGEAHAGLPDCLSSSALSLAAPVIAQSVFCCEMQHEECHLVCQHTNMSGPCTRSQAPLAAVPVRGKHQPWLACTSVPGAHEGENADPTACGA</sequence>
<evidence type="ECO:0000313" key="1">
    <source>
        <dbReference type="EMBL" id="GFH19194.1"/>
    </source>
</evidence>
<reference evidence="1 2" key="1">
    <citation type="submission" date="2020-02" db="EMBL/GenBank/DDBJ databases">
        <title>Draft genome sequence of Haematococcus lacustris strain NIES-144.</title>
        <authorList>
            <person name="Morimoto D."/>
            <person name="Nakagawa S."/>
            <person name="Yoshida T."/>
            <person name="Sawayama S."/>
        </authorList>
    </citation>
    <scope>NUCLEOTIDE SEQUENCE [LARGE SCALE GENOMIC DNA]</scope>
    <source>
        <strain evidence="1 2">NIES-144</strain>
    </source>
</reference>
<gene>
    <name evidence="1" type="ORF">HaLaN_16102</name>
</gene>
<dbReference type="Gene3D" id="3.40.1350.10">
    <property type="match status" value="1"/>
</dbReference>
<dbReference type="InterPro" id="IPR036167">
    <property type="entry name" value="tRNA_intron_Endo_cat-like_sf"/>
</dbReference>
<dbReference type="GO" id="GO:0003676">
    <property type="term" value="F:nucleic acid binding"/>
    <property type="evidence" value="ECO:0007669"/>
    <property type="project" value="InterPro"/>
</dbReference>
<dbReference type="PANTHER" id="PTHR21227">
    <property type="entry name" value="TRNA-SPLICING ENDONUCLEASE SUBUNIT SEN2"/>
    <property type="match status" value="1"/>
</dbReference>
<dbReference type="SUPFAM" id="SSF53032">
    <property type="entry name" value="tRNA-intron endonuclease catalytic domain-like"/>
    <property type="match status" value="1"/>
</dbReference>
<keyword evidence="2" id="KW-1185">Reference proteome</keyword>
<dbReference type="InterPro" id="IPR006676">
    <property type="entry name" value="tRNA_splic"/>
</dbReference>
<dbReference type="GO" id="GO:0000213">
    <property type="term" value="F:tRNA-intron lyase activity"/>
    <property type="evidence" value="ECO:0007669"/>
    <property type="project" value="InterPro"/>
</dbReference>
<name>A0A699ZK48_HAELA</name>
<proteinExistence type="predicted"/>
<dbReference type="Proteomes" id="UP000485058">
    <property type="component" value="Unassembled WGS sequence"/>
</dbReference>
<dbReference type="GO" id="GO:0000379">
    <property type="term" value="P:tRNA-type intron splice site recognition and cleavage"/>
    <property type="evidence" value="ECO:0007669"/>
    <property type="project" value="TreeGrafter"/>
</dbReference>
<dbReference type="GO" id="GO:0005737">
    <property type="term" value="C:cytoplasm"/>
    <property type="evidence" value="ECO:0007669"/>
    <property type="project" value="TreeGrafter"/>
</dbReference>
<dbReference type="PANTHER" id="PTHR21227:SF0">
    <property type="entry name" value="TRNA-SPLICING ENDONUCLEASE SUBUNIT SEN2"/>
    <property type="match status" value="1"/>
</dbReference>
<dbReference type="EMBL" id="BLLF01001421">
    <property type="protein sequence ID" value="GFH19194.1"/>
    <property type="molecule type" value="Genomic_DNA"/>
</dbReference>
<dbReference type="GO" id="GO:0000214">
    <property type="term" value="C:tRNA-intron endonuclease complex"/>
    <property type="evidence" value="ECO:0007669"/>
    <property type="project" value="TreeGrafter"/>
</dbReference>
<dbReference type="InterPro" id="IPR011856">
    <property type="entry name" value="tRNA_endonuc-like_dom_sf"/>
</dbReference>